<evidence type="ECO:0008006" key="5">
    <source>
        <dbReference type="Google" id="ProtNLM"/>
    </source>
</evidence>
<dbReference type="PANTHER" id="PTHR42252">
    <property type="entry name" value="DUF5616 DOMAIN-CONTAINING PROTEIN"/>
    <property type="match status" value="1"/>
</dbReference>
<dbReference type="Proteomes" id="UP000003980">
    <property type="component" value="Unassembled WGS sequence"/>
</dbReference>
<evidence type="ECO:0000313" key="4">
    <source>
        <dbReference type="Proteomes" id="UP000003980"/>
    </source>
</evidence>
<dbReference type="eggNOG" id="arCOG03229">
    <property type="taxonomic scope" value="Archaea"/>
</dbReference>
<proteinExistence type="predicted"/>
<dbReference type="Pfam" id="PF04256">
    <property type="entry name" value="DUF434"/>
    <property type="match status" value="1"/>
</dbReference>
<reference evidence="3 4" key="1">
    <citation type="submission" date="2012-01" db="EMBL/GenBank/DDBJ databases">
        <title>Improved High-Quality Draft sequence of Metallosphaera yellowstonensis MK1.</title>
        <authorList>
            <consortium name="US DOE Joint Genome Institute"/>
            <person name="Lucas S."/>
            <person name="Han J."/>
            <person name="Cheng J.-F."/>
            <person name="Goodwin L."/>
            <person name="Pitluck S."/>
            <person name="Peters L."/>
            <person name="Teshima H."/>
            <person name="Detter J.C."/>
            <person name="Han C."/>
            <person name="Tapia R."/>
            <person name="Land M."/>
            <person name="Hauser L."/>
            <person name="Kyrpides N."/>
            <person name="Kozubal M."/>
            <person name="Macur R.E."/>
            <person name="Jay Z."/>
            <person name="Inskeep W."/>
            <person name="Woyke T."/>
        </authorList>
    </citation>
    <scope>NUCLEOTIDE SEQUENCE [LARGE SCALE GENOMIC DNA]</scope>
    <source>
        <strain evidence="3 4">MK1</strain>
    </source>
</reference>
<dbReference type="HOGENOM" id="CLU_102155_1_0_2"/>
<dbReference type="EMBL" id="JH597770">
    <property type="protein sequence ID" value="EHP68328.1"/>
    <property type="molecule type" value="Genomic_DNA"/>
</dbReference>
<gene>
    <name evidence="3" type="ORF">MetMK1DRAFT_00027550</name>
</gene>
<dbReference type="InterPro" id="IPR007368">
    <property type="entry name" value="DUF434"/>
</dbReference>
<feature type="domain" description="DUF5616" evidence="2">
    <location>
        <begin position="67"/>
        <end position="190"/>
    </location>
</feature>
<keyword evidence="4" id="KW-1185">Reference proteome</keyword>
<evidence type="ECO:0000259" key="1">
    <source>
        <dbReference type="Pfam" id="PF04256"/>
    </source>
</evidence>
<dbReference type="InterPro" id="IPR041652">
    <property type="entry name" value="DUF5616"/>
</dbReference>
<dbReference type="PANTHER" id="PTHR42252:SF1">
    <property type="entry name" value="DUF434 DOMAIN-CONTAINING PROTEIN"/>
    <property type="match status" value="1"/>
</dbReference>
<evidence type="ECO:0000259" key="2">
    <source>
        <dbReference type="Pfam" id="PF18481"/>
    </source>
</evidence>
<dbReference type="Pfam" id="PF18481">
    <property type="entry name" value="DUF5616"/>
    <property type="match status" value="1"/>
</dbReference>
<dbReference type="OrthoDB" id="60095at2157"/>
<accession>H2C852</accession>
<organism evidence="3 4">
    <name type="scientific">Metallosphaera yellowstonensis MK1</name>
    <dbReference type="NCBI Taxonomy" id="671065"/>
    <lineage>
        <taxon>Archaea</taxon>
        <taxon>Thermoproteota</taxon>
        <taxon>Thermoprotei</taxon>
        <taxon>Sulfolobales</taxon>
        <taxon>Sulfolobaceae</taxon>
        <taxon>Metallosphaera</taxon>
    </lineage>
</organism>
<sequence length="206" mass="23288">MIILRKQLKEAAYDYKYLLNRGYTSKSSLDLISGRYKLNREERTLLYRCVHSDSDVEKVRKKVELKEPLIIDGYNVGLTVLSVLEKDQVFLCDDGFIRDMNAGSKKSSPRIIDALLLLSSYLKEKGVDFIVILDSQISKSGELKRTLAGERVTVRVVERADKEVIISSGTAVTSDFVVLMKASRVYDVVQAMFPNLKAIKMPDDIS</sequence>
<protein>
    <recommendedName>
        <fullName evidence="5">DUF434 domain-containing protein</fullName>
    </recommendedName>
</protein>
<dbReference type="STRING" id="671065.MetMK1DRAFT_00027550"/>
<name>H2C852_9CREN</name>
<evidence type="ECO:0000313" key="3">
    <source>
        <dbReference type="EMBL" id="EHP68328.1"/>
    </source>
</evidence>
<dbReference type="AlphaFoldDB" id="H2C852"/>
<feature type="domain" description="DUF434" evidence="1">
    <location>
        <begin position="7"/>
        <end position="62"/>
    </location>
</feature>